<reference evidence="1 2" key="1">
    <citation type="journal article" date="2021" name="Plant Biotechnol. J.">
        <title>Multi-omics assisted identification of the key and species-specific regulatory components of drought-tolerant mechanisms in Gossypium stocksii.</title>
        <authorList>
            <person name="Yu D."/>
            <person name="Ke L."/>
            <person name="Zhang D."/>
            <person name="Wu Y."/>
            <person name="Sun Y."/>
            <person name="Mei J."/>
            <person name="Sun J."/>
            <person name="Sun Y."/>
        </authorList>
    </citation>
    <scope>NUCLEOTIDE SEQUENCE [LARGE SCALE GENOMIC DNA]</scope>
    <source>
        <strain evidence="2">cv. E1</strain>
        <tissue evidence="1">Leaf</tissue>
    </source>
</reference>
<evidence type="ECO:0000313" key="1">
    <source>
        <dbReference type="EMBL" id="KAH1098064.1"/>
    </source>
</evidence>
<dbReference type="AlphaFoldDB" id="A0A9D3VXF8"/>
<comment type="caution">
    <text evidence="1">The sequence shown here is derived from an EMBL/GenBank/DDBJ whole genome shotgun (WGS) entry which is preliminary data.</text>
</comment>
<sequence length="80" mass="8998">MDSEGKQGREELPVSLEHEIVQETEVKVSLLTSGSDNPDLGTEALTRLVREMLEEVFEARVKANAEAFVLKTFKFQVEFA</sequence>
<dbReference type="EMBL" id="JAIQCV010000005">
    <property type="protein sequence ID" value="KAH1098064.1"/>
    <property type="molecule type" value="Genomic_DNA"/>
</dbReference>
<keyword evidence="2" id="KW-1185">Reference proteome</keyword>
<dbReference type="Proteomes" id="UP000828251">
    <property type="component" value="Unassembled WGS sequence"/>
</dbReference>
<evidence type="ECO:0000313" key="2">
    <source>
        <dbReference type="Proteomes" id="UP000828251"/>
    </source>
</evidence>
<protein>
    <submittedName>
        <fullName evidence="1">Uncharacterized protein</fullName>
    </submittedName>
</protein>
<accession>A0A9D3VXF8</accession>
<gene>
    <name evidence="1" type="ORF">J1N35_014985</name>
</gene>
<organism evidence="1 2">
    <name type="scientific">Gossypium stocksii</name>
    <dbReference type="NCBI Taxonomy" id="47602"/>
    <lineage>
        <taxon>Eukaryota</taxon>
        <taxon>Viridiplantae</taxon>
        <taxon>Streptophyta</taxon>
        <taxon>Embryophyta</taxon>
        <taxon>Tracheophyta</taxon>
        <taxon>Spermatophyta</taxon>
        <taxon>Magnoliopsida</taxon>
        <taxon>eudicotyledons</taxon>
        <taxon>Gunneridae</taxon>
        <taxon>Pentapetalae</taxon>
        <taxon>rosids</taxon>
        <taxon>malvids</taxon>
        <taxon>Malvales</taxon>
        <taxon>Malvaceae</taxon>
        <taxon>Malvoideae</taxon>
        <taxon>Gossypium</taxon>
    </lineage>
</organism>
<name>A0A9D3VXF8_9ROSI</name>
<proteinExistence type="predicted"/>